<dbReference type="SUPFAM" id="SSF47336">
    <property type="entry name" value="ACP-like"/>
    <property type="match status" value="2"/>
</dbReference>
<evidence type="ECO:0000256" key="9">
    <source>
        <dbReference type="ARBA" id="ARBA00022840"/>
    </source>
</evidence>
<dbReference type="InterPro" id="IPR018201">
    <property type="entry name" value="Ketoacyl_synth_AS"/>
</dbReference>
<feature type="region of interest" description="Disordered" evidence="14">
    <location>
        <begin position="2451"/>
        <end position="2470"/>
    </location>
</feature>
<sequence>MVGDLRIKDLVVEYSVGGEALRVIDGLDLQVEAGSLVILLGPSGCGKTTLLSCIGGILSPTSGSIQVGDVDVTTLDRRRLTTYRRDTVGFVFQSFNLVPSLTAVENVAVPLWAAGWSRRAARERAEELLTEFGLRDRMSHRPGDLSGGQRERVAVARAIALNPSLILADEPTAHLDQAQVQAVLRLLRELASGDRIVVVATHDTRILPFADQVVRLLPDAAPVEQEPQTVSLTSGSVLFEQGSMGELIYVVADGELEVVRESADGTEELLKVATAGQYVGELEPLFRMARSATVRARTDAIVTCYTVEAFRGLLETNTEPNGPPDGATLMSQVPRKSSHPKADRGEEMRIADTHHSGPADHRVQSGWKMADYPPLTAPTLVGQLQQRAARYRDKLAFTYSRDGEEKEVSRLSYQELDAHARQIASNLQRLGAAGERVLVLCPPGLDFIAGLFGCLYAGAVAVPMHPPVRDHLVPRVEAIIADAQPGFALSTTEIQARIKGTVDGLVTGHPLRWLVTDTAGDDRPWVPPDIDAGSVAMLQYTSGSTATPKGVVLSHGNLVHNLETIRRTWKSGFDTNAHGVFWLPPYHDMGLIGGILETLYVGGTSALMPPGAFIKRPMRWLEAMSRHRAVITAAPNFSYDLCVELTTPQERAALDLSSWSIAMCGAEPVRSATLQGFAEAFAPAGFRPEAFYPVYGLAEATLLVSGGSDAPLPLVRHIDRIELRERRVAEVAPENPSATTLVGCGPPQGGQQVVIVDPETRRPCGSDEVGEIWIAGPSVAQGYWRKPEETEAAFSAHLADSGDGPFLRTGDLGFLRSGELFVTGRRKDLIIIRGSNHYPEDIELTVQACHPALLRGRAAVFSVGPGPDAAEQLVVVQEVSHQQLGQAELNEIVDAIRTAITEHHEVRADAVILLEPLRIPTTSSGKIQRSACRQQFLDGRLEAVVEWRAPRPDGAPVTTPSEHHGRTGAEIADWFVSQLSGELGVPATDIDPSRPFAYYGLDSVHAIRLTAALESWLGRELSPTLPYEYPTIDLLSRHLADEGADRERIAAPAAQSDGAPPTDEPIAIIGIGCRFPGADGPAAFWRELSGGVEAISEIPPDRWDADAFYNPDPSVPGTSVTRRAGFVPGIDEFDFQFFGISPRESAQMDPQQRLILETAWEALEDAGQVPERLAGSDTGVFVGISTSDYANLHAGQLQLVNAYTGTGNALSIAANRLSYFYDFHGPSMAIDTACSSSLVAVHLACRSLRDGECSLALAGGVNVILSPALMINFTKARLMAPDGHSKTFDAGADGYVRGEGAGVVVLKPLSRALADKDPIYAVIRGTAINQDGRTNGLIAPSRQSQEAVLAAAYRRAGLSPGTAQYVEAHGTGTFLGDAIEANALGTVLADGRPPGSSCLIGSVKTNIGHLEAAAGVAGLIKVALALQHKAIPPSLNFTEPNPEIPFDTLPVRVAQTLTPWPENGGRAVAGVSSFGMGGTNAHVVLTEAPQVRVAARPGLAPDRAELLPLSARSPEALAALAERYESAVASGVGLADLCYTAGARRGHYEHRLSVIAGSPTAMSESLAAYRRGESRPGISVGQRRPDQRPDVVFVFPGQGSQWHGMGQRLQAEEPVFHEALTACDRAIQPYLGSSVLEALAEDTELTDIGLIQPAIFAIQVALAALWRSWGVEPAAVVGHSMGEVAAAHVAGALSLDDAARVICTRALMLRTVRGRGTMMAAELSLDEAQELITGRENEVSIAASNGHRSTVLSGDQTVLAELMAVLQQRDRFCRWVDVDVAAHSPQMDALVPALRAGLAGLRATAPAIPVYSTVTGDLLTDRVPDADYWAQNLRSPVQFSTALRRLLDSGHHTIVEISPHPVLLTAVREDAQDMGCSCTALPSMRRDDGGRTTALASLGTLYTLGQPVAWERLYPAGSHCVAAPTYPWQRVHSWLDGGTFSAPPRGAGPPQRPAGLRDRMYHVRWQPAAGAPERNGASRPAEPGSWLILDDGGVAAQALRDHLESLSQTCVLVEAGRGFERLAPDRYRVDPARPEHFDQLLADAFTDRQPPCRGVVHLWDLLAAPPADTTLESLESATTLGPVSVLHLVQALAHADWSPSPRLWLVTRGAQVTQTGTEPVSIAQAPVWGMARTIEHEHPELRCTCVDLSAGGGPDDVAREVQALPREVWADHRDGAVALRGGNRYVERLTRYDAPQQAATPEFGDDGTYLVTGGLGALGLVVARWLAEHGARHLVVMGRGEPTAPAQEALDALRAGGTEVTVAHGDVAKADQVAAVLESIRTTMPPLRGVVHAAGTTDDAILQCLDEPKLRKVLAPKVQGAWNLHEQTKDAKLDFFVLFSSAASLLGPPGAANYAAANAFLDALAWQRRAEGRPALSVDWGPWAQLGFFARTELQSYFAQYGVEAMSATDNLRALSSLLADSATQAVVLDIDWARWETDLRPPLLAELGVARPDEKPRDGDAPGPGSGLRDALWEAVPEQRRRLLESYLCELAAGKLGLSPSTLDIQAPLGSLGVDSLITLELRMQVERDLGVVVPVSRLMKGPSVADLAGWLAEQVAAGAPQPDAAPPAPTAPRQASPQQAGGTPARGVDLLARLPELSDEAVDELLQQVLAERGAEQ</sequence>
<dbReference type="GO" id="GO:0005886">
    <property type="term" value="C:plasma membrane"/>
    <property type="evidence" value="ECO:0007669"/>
    <property type="project" value="TreeGrafter"/>
</dbReference>
<evidence type="ECO:0000259" key="15">
    <source>
        <dbReference type="PROSITE" id="PS50042"/>
    </source>
</evidence>
<dbReference type="PROSITE" id="PS00606">
    <property type="entry name" value="KS3_1"/>
    <property type="match status" value="1"/>
</dbReference>
<dbReference type="SMART" id="SM00823">
    <property type="entry name" value="PKS_PP"/>
    <property type="match status" value="2"/>
</dbReference>
<evidence type="ECO:0000256" key="8">
    <source>
        <dbReference type="ARBA" id="ARBA00022832"/>
    </source>
</evidence>
<dbReference type="SUPFAM" id="SSF52540">
    <property type="entry name" value="P-loop containing nucleoside triphosphate hydrolases"/>
    <property type="match status" value="1"/>
</dbReference>
<feature type="region of interest" description="Disordered" evidence="14">
    <location>
        <begin position="315"/>
        <end position="364"/>
    </location>
</feature>
<dbReference type="GO" id="GO:0004315">
    <property type="term" value="F:3-oxoacyl-[acyl-carrier-protein] synthase activity"/>
    <property type="evidence" value="ECO:0007669"/>
    <property type="project" value="InterPro"/>
</dbReference>
<dbReference type="PANTHER" id="PTHR43775:SF37">
    <property type="entry name" value="SI:DKEY-61P9.11"/>
    <property type="match status" value="1"/>
</dbReference>
<dbReference type="GO" id="GO:0016887">
    <property type="term" value="F:ATP hydrolysis activity"/>
    <property type="evidence" value="ECO:0007669"/>
    <property type="project" value="InterPro"/>
</dbReference>
<protein>
    <submittedName>
        <fullName evidence="19">Beta-ketoacyl synthase</fullName>
    </submittedName>
</protein>
<dbReference type="InterPro" id="IPR049490">
    <property type="entry name" value="C883_1060-like_KR_N"/>
</dbReference>
<dbReference type="CDD" id="cd00038">
    <property type="entry name" value="CAP_ED"/>
    <property type="match status" value="1"/>
</dbReference>
<keyword evidence="7" id="KW-0547">Nucleotide-binding</keyword>
<dbReference type="CDD" id="cd05931">
    <property type="entry name" value="FAAL"/>
    <property type="match status" value="1"/>
</dbReference>
<evidence type="ECO:0000256" key="11">
    <source>
        <dbReference type="ARBA" id="ARBA00023098"/>
    </source>
</evidence>
<dbReference type="InterPro" id="IPR003439">
    <property type="entry name" value="ABC_transporter-like_ATP-bd"/>
</dbReference>
<keyword evidence="12" id="KW-0511">Multifunctional enzyme</keyword>
<dbReference type="Gene3D" id="3.30.70.3290">
    <property type="match status" value="1"/>
</dbReference>
<keyword evidence="2" id="KW-0813">Transport</keyword>
<dbReference type="InterPro" id="IPR009081">
    <property type="entry name" value="PP-bd_ACP"/>
</dbReference>
<dbReference type="SUPFAM" id="SSF53901">
    <property type="entry name" value="Thiolase-like"/>
    <property type="match status" value="1"/>
</dbReference>
<dbReference type="GO" id="GO:0005737">
    <property type="term" value="C:cytoplasm"/>
    <property type="evidence" value="ECO:0007669"/>
    <property type="project" value="TreeGrafter"/>
</dbReference>
<dbReference type="Pfam" id="PF16197">
    <property type="entry name" value="KAsynt_C_assoc"/>
    <property type="match status" value="1"/>
</dbReference>
<dbReference type="InterPro" id="IPR017911">
    <property type="entry name" value="MacB-like_ATP-bd"/>
</dbReference>
<dbReference type="InterPro" id="IPR050091">
    <property type="entry name" value="PKS_NRPS_Biosynth_Enz"/>
</dbReference>
<evidence type="ECO:0000256" key="6">
    <source>
        <dbReference type="ARBA" id="ARBA00022679"/>
    </source>
</evidence>
<keyword evidence="8" id="KW-0276">Fatty acid metabolism</keyword>
<dbReference type="Gene3D" id="3.40.50.720">
    <property type="entry name" value="NAD(P)-binding Rossmann-like Domain"/>
    <property type="match status" value="1"/>
</dbReference>
<gene>
    <name evidence="19" type="ORF">BN000_01983</name>
</gene>
<dbReference type="InterPro" id="IPR045851">
    <property type="entry name" value="AMP-bd_C_sf"/>
</dbReference>
<keyword evidence="9" id="KW-0067">ATP-binding</keyword>
<dbReference type="InterPro" id="IPR020806">
    <property type="entry name" value="PKS_PP-bd"/>
</dbReference>
<dbReference type="Gene3D" id="3.40.366.10">
    <property type="entry name" value="Malonyl-Coenzyme A Acyl Carrier Protein, domain 2"/>
    <property type="match status" value="1"/>
</dbReference>
<dbReference type="CDD" id="cd00833">
    <property type="entry name" value="PKS"/>
    <property type="match status" value="1"/>
</dbReference>
<evidence type="ECO:0000256" key="12">
    <source>
        <dbReference type="ARBA" id="ARBA00023268"/>
    </source>
</evidence>
<dbReference type="InterPro" id="IPR016036">
    <property type="entry name" value="Malonyl_transacylase_ACP-bd"/>
</dbReference>
<evidence type="ECO:0000256" key="5">
    <source>
        <dbReference type="ARBA" id="ARBA00022598"/>
    </source>
</evidence>
<evidence type="ECO:0000256" key="10">
    <source>
        <dbReference type="ARBA" id="ARBA00022857"/>
    </source>
</evidence>
<keyword evidence="3" id="KW-0596">Phosphopantetheine</keyword>
<dbReference type="Gene3D" id="3.30.300.30">
    <property type="match status" value="1"/>
</dbReference>
<organism evidence="19 20">
    <name type="scientific">Mycobacterium europaeum</name>
    <dbReference type="NCBI Taxonomy" id="761804"/>
    <lineage>
        <taxon>Bacteria</taxon>
        <taxon>Bacillati</taxon>
        <taxon>Actinomycetota</taxon>
        <taxon>Actinomycetes</taxon>
        <taxon>Mycobacteriales</taxon>
        <taxon>Mycobacteriaceae</taxon>
        <taxon>Mycobacterium</taxon>
        <taxon>Mycobacterium simiae complex</taxon>
    </lineage>
</organism>
<dbReference type="PROSITE" id="PS50075">
    <property type="entry name" value="CARRIER"/>
    <property type="match status" value="2"/>
</dbReference>
<dbReference type="InterPro" id="IPR016035">
    <property type="entry name" value="Acyl_Trfase/lysoPLipase"/>
</dbReference>
<dbReference type="PROSITE" id="PS50042">
    <property type="entry name" value="CNMP_BINDING_3"/>
    <property type="match status" value="1"/>
</dbReference>
<dbReference type="Pfam" id="PF00698">
    <property type="entry name" value="Acyl_transf_1"/>
    <property type="match status" value="1"/>
</dbReference>
<dbReference type="InterPro" id="IPR032821">
    <property type="entry name" value="PKS_assoc"/>
</dbReference>
<feature type="domain" description="Ketosynthase family 3 (KS3)" evidence="18">
    <location>
        <begin position="1063"/>
        <end position="1487"/>
    </location>
</feature>
<dbReference type="FunFam" id="3.40.366.10:FF:000002">
    <property type="entry name" value="Probable polyketide synthase 2"/>
    <property type="match status" value="1"/>
</dbReference>
<dbReference type="FunFam" id="3.40.47.10:FF:000019">
    <property type="entry name" value="Polyketide synthase type I"/>
    <property type="match status" value="1"/>
</dbReference>
<evidence type="ECO:0000256" key="1">
    <source>
        <dbReference type="ARBA" id="ARBA00006432"/>
    </source>
</evidence>
<dbReference type="Pfam" id="PF02801">
    <property type="entry name" value="Ketoacyl-synt_C"/>
    <property type="match status" value="1"/>
</dbReference>
<dbReference type="InterPro" id="IPR001227">
    <property type="entry name" value="Ac_transferase_dom_sf"/>
</dbReference>
<evidence type="ECO:0000256" key="13">
    <source>
        <dbReference type="ARBA" id="ARBA00023315"/>
    </source>
</evidence>
<dbReference type="Pfam" id="PF00109">
    <property type="entry name" value="ketoacyl-synt"/>
    <property type="match status" value="1"/>
</dbReference>
<dbReference type="Pfam" id="PF08659">
    <property type="entry name" value="KR"/>
    <property type="match status" value="1"/>
</dbReference>
<dbReference type="PROSITE" id="PS00012">
    <property type="entry name" value="PHOSPHOPANTETHEINE"/>
    <property type="match status" value="1"/>
</dbReference>
<dbReference type="SUPFAM" id="SSF51735">
    <property type="entry name" value="NAD(P)-binding Rossmann-fold domains"/>
    <property type="match status" value="2"/>
</dbReference>
<dbReference type="Pfam" id="PF23024">
    <property type="entry name" value="AMP-dom_DIP2-like"/>
    <property type="match status" value="1"/>
</dbReference>
<dbReference type="Gene3D" id="3.40.50.12780">
    <property type="entry name" value="N-terminal domain of ligase-like"/>
    <property type="match status" value="1"/>
</dbReference>
<dbReference type="Pfam" id="PF00027">
    <property type="entry name" value="cNMP_binding"/>
    <property type="match status" value="1"/>
</dbReference>
<dbReference type="Gene3D" id="3.40.47.10">
    <property type="match status" value="1"/>
</dbReference>
<dbReference type="GO" id="GO:0006633">
    <property type="term" value="P:fatty acid biosynthetic process"/>
    <property type="evidence" value="ECO:0007669"/>
    <property type="project" value="InterPro"/>
</dbReference>
<dbReference type="InterPro" id="IPR016039">
    <property type="entry name" value="Thiolase-like"/>
</dbReference>
<keyword evidence="4" id="KW-0597">Phosphoprotein</keyword>
<keyword evidence="11" id="KW-0443">Lipid metabolism</keyword>
<evidence type="ECO:0000259" key="18">
    <source>
        <dbReference type="PROSITE" id="PS52004"/>
    </source>
</evidence>
<dbReference type="InterPro" id="IPR020841">
    <property type="entry name" value="PKS_Beta-ketoAc_synthase_dom"/>
</dbReference>
<dbReference type="CDD" id="cd03255">
    <property type="entry name" value="ABC_MJ0796_LolCDE_FtsE"/>
    <property type="match status" value="1"/>
</dbReference>
<name>A0A0U1D7H9_9MYCO</name>
<dbReference type="Proteomes" id="UP000199601">
    <property type="component" value="Unassembled WGS sequence"/>
</dbReference>
<dbReference type="GO" id="GO:0004312">
    <property type="term" value="F:fatty acid synthase activity"/>
    <property type="evidence" value="ECO:0007669"/>
    <property type="project" value="TreeGrafter"/>
</dbReference>
<evidence type="ECO:0000313" key="20">
    <source>
        <dbReference type="Proteomes" id="UP000199601"/>
    </source>
</evidence>
<dbReference type="Pfam" id="PF00550">
    <property type="entry name" value="PP-binding"/>
    <property type="match status" value="2"/>
</dbReference>
<evidence type="ECO:0000256" key="14">
    <source>
        <dbReference type="SAM" id="MobiDB-lite"/>
    </source>
</evidence>
<feature type="domain" description="Cyclic nucleotide-binding" evidence="15">
    <location>
        <begin position="232"/>
        <end position="314"/>
    </location>
</feature>
<dbReference type="GO" id="GO:0016874">
    <property type="term" value="F:ligase activity"/>
    <property type="evidence" value="ECO:0007669"/>
    <property type="project" value="UniProtKB-KW"/>
</dbReference>
<dbReference type="Pfam" id="PF00501">
    <property type="entry name" value="AMP-binding"/>
    <property type="match status" value="1"/>
</dbReference>
<evidence type="ECO:0000256" key="2">
    <source>
        <dbReference type="ARBA" id="ARBA00022448"/>
    </source>
</evidence>
<accession>A0A0U1D7H9</accession>
<dbReference type="InterPro" id="IPR025110">
    <property type="entry name" value="AMP-bd_C"/>
</dbReference>
<evidence type="ECO:0000313" key="19">
    <source>
        <dbReference type="EMBL" id="CQD09704.1"/>
    </source>
</evidence>
<dbReference type="SMART" id="SM00822">
    <property type="entry name" value="PKS_KR"/>
    <property type="match status" value="1"/>
</dbReference>
<dbReference type="GO" id="GO:0071770">
    <property type="term" value="P:DIM/DIP cell wall layer assembly"/>
    <property type="evidence" value="ECO:0007669"/>
    <property type="project" value="TreeGrafter"/>
</dbReference>
<dbReference type="InterPro" id="IPR036291">
    <property type="entry name" value="NAD(P)-bd_dom_sf"/>
</dbReference>
<dbReference type="SMART" id="SM00100">
    <property type="entry name" value="cNMP"/>
    <property type="match status" value="1"/>
</dbReference>
<dbReference type="InterPro" id="IPR040097">
    <property type="entry name" value="FAAL/FAAC"/>
</dbReference>
<dbReference type="Gene3D" id="1.10.1200.10">
    <property type="entry name" value="ACP-like"/>
    <property type="match status" value="2"/>
</dbReference>
<feature type="region of interest" description="Disordered" evidence="14">
    <location>
        <begin position="2560"/>
        <end position="2591"/>
    </location>
</feature>
<dbReference type="SUPFAM" id="SSF56801">
    <property type="entry name" value="Acetyl-CoA synthetase-like"/>
    <property type="match status" value="1"/>
</dbReference>
<dbReference type="InterPro" id="IPR000873">
    <property type="entry name" value="AMP-dep_synth/lig_dom"/>
</dbReference>
<dbReference type="PANTHER" id="PTHR43775">
    <property type="entry name" value="FATTY ACID SYNTHASE"/>
    <property type="match status" value="1"/>
</dbReference>
<feature type="domain" description="Carrier" evidence="16">
    <location>
        <begin position="2480"/>
        <end position="2557"/>
    </location>
</feature>
<dbReference type="Gene3D" id="2.60.120.10">
    <property type="entry name" value="Jelly Rolls"/>
    <property type="match status" value="1"/>
</dbReference>
<dbReference type="InterPro" id="IPR003593">
    <property type="entry name" value="AAA+_ATPase"/>
</dbReference>
<evidence type="ECO:0000259" key="17">
    <source>
        <dbReference type="PROSITE" id="PS50893"/>
    </source>
</evidence>
<dbReference type="InterPro" id="IPR057326">
    <property type="entry name" value="KR_dom"/>
</dbReference>
<dbReference type="PROSITE" id="PS50893">
    <property type="entry name" value="ABC_TRANSPORTER_2"/>
    <property type="match status" value="1"/>
</dbReference>
<dbReference type="InterPro" id="IPR042099">
    <property type="entry name" value="ANL_N_sf"/>
</dbReference>
<dbReference type="InterPro" id="IPR014043">
    <property type="entry name" value="Acyl_transferase_dom"/>
</dbReference>
<evidence type="ECO:0000259" key="16">
    <source>
        <dbReference type="PROSITE" id="PS50075"/>
    </source>
</evidence>
<dbReference type="SMART" id="SM00382">
    <property type="entry name" value="AAA"/>
    <property type="match status" value="1"/>
</dbReference>
<dbReference type="InterPro" id="IPR006162">
    <property type="entry name" value="Ppantetheine_attach_site"/>
</dbReference>
<dbReference type="InterPro" id="IPR014710">
    <property type="entry name" value="RmlC-like_jellyroll"/>
</dbReference>
<dbReference type="InterPro" id="IPR014030">
    <property type="entry name" value="Ketoacyl_synth_N"/>
</dbReference>
<dbReference type="SMART" id="SM00827">
    <property type="entry name" value="PKS_AT"/>
    <property type="match status" value="1"/>
</dbReference>
<dbReference type="SMART" id="SM00825">
    <property type="entry name" value="PKS_KS"/>
    <property type="match status" value="1"/>
</dbReference>
<dbReference type="EMBL" id="CTEC01000001">
    <property type="protein sequence ID" value="CQD09704.1"/>
    <property type="molecule type" value="Genomic_DNA"/>
</dbReference>
<dbReference type="InterPro" id="IPR018490">
    <property type="entry name" value="cNMP-bd_dom_sf"/>
</dbReference>
<dbReference type="PROSITE" id="PS52004">
    <property type="entry name" value="KS3_2"/>
    <property type="match status" value="1"/>
</dbReference>
<feature type="compositionally biased region" description="Low complexity" evidence="14">
    <location>
        <begin position="2573"/>
        <end position="2582"/>
    </location>
</feature>
<dbReference type="InterPro" id="IPR013968">
    <property type="entry name" value="PKS_KR"/>
</dbReference>
<evidence type="ECO:0000256" key="4">
    <source>
        <dbReference type="ARBA" id="ARBA00022553"/>
    </source>
</evidence>
<dbReference type="CDD" id="cd08955">
    <property type="entry name" value="KR_2_FAS_SDR_x"/>
    <property type="match status" value="1"/>
</dbReference>
<keyword evidence="20" id="KW-1185">Reference proteome</keyword>
<dbReference type="InterPro" id="IPR036736">
    <property type="entry name" value="ACP-like_sf"/>
</dbReference>
<evidence type="ECO:0000256" key="7">
    <source>
        <dbReference type="ARBA" id="ARBA00022741"/>
    </source>
</evidence>
<proteinExistence type="inferred from homology"/>
<feature type="domain" description="Carrier" evidence="16">
    <location>
        <begin position="966"/>
        <end position="1043"/>
    </location>
</feature>
<dbReference type="Gene3D" id="3.40.50.300">
    <property type="entry name" value="P-loop containing nucleotide triphosphate hydrolases"/>
    <property type="match status" value="1"/>
</dbReference>
<dbReference type="InterPro" id="IPR000595">
    <property type="entry name" value="cNMP-bd_dom"/>
</dbReference>
<dbReference type="SUPFAM" id="SSF55048">
    <property type="entry name" value="Probable ACP-binding domain of malonyl-CoA ACP transacylase"/>
    <property type="match status" value="1"/>
</dbReference>
<evidence type="ECO:0000256" key="3">
    <source>
        <dbReference type="ARBA" id="ARBA00022450"/>
    </source>
</evidence>
<feature type="compositionally biased region" description="Basic and acidic residues" evidence="14">
    <location>
        <begin position="2452"/>
        <end position="2461"/>
    </location>
</feature>
<keyword evidence="6" id="KW-0808">Transferase</keyword>
<feature type="domain" description="ABC transporter" evidence="17">
    <location>
        <begin position="5"/>
        <end position="243"/>
    </location>
</feature>
<dbReference type="FunFam" id="3.40.50.300:FF:001448">
    <property type="entry name" value="Glutamine ABC transporter ATP-binding protein"/>
    <property type="match status" value="1"/>
</dbReference>
<keyword evidence="10" id="KW-0521">NADP</keyword>
<dbReference type="InterPro" id="IPR027417">
    <property type="entry name" value="P-loop_NTPase"/>
</dbReference>
<keyword evidence="5" id="KW-0436">Ligase</keyword>
<dbReference type="InterPro" id="IPR014031">
    <property type="entry name" value="Ketoacyl_synth_C"/>
</dbReference>
<reference evidence="20" key="1">
    <citation type="submission" date="2015-03" db="EMBL/GenBank/DDBJ databases">
        <authorList>
            <person name="Urmite Genomes"/>
        </authorList>
    </citation>
    <scope>NUCLEOTIDE SEQUENCE [LARGE SCALE GENOMIC DNA]</scope>
    <source>
        <strain evidence="20">CSUR P1344</strain>
    </source>
</reference>
<dbReference type="FunFam" id="3.40.50.12780:FF:000013">
    <property type="entry name" value="Long-chain-fatty-acid--AMP ligase FadD32"/>
    <property type="match status" value="1"/>
</dbReference>
<dbReference type="Pfam" id="PF21394">
    <property type="entry name" value="Beta-ketacyl_N"/>
    <property type="match status" value="1"/>
</dbReference>
<dbReference type="Pfam" id="PF00005">
    <property type="entry name" value="ABC_tran"/>
    <property type="match status" value="1"/>
</dbReference>
<comment type="similarity">
    <text evidence="1">Belongs to the ATP-dependent AMP-binding enzyme family.</text>
</comment>
<feature type="compositionally biased region" description="Basic and acidic residues" evidence="14">
    <location>
        <begin position="340"/>
        <end position="363"/>
    </location>
</feature>
<dbReference type="GO" id="GO:0031177">
    <property type="term" value="F:phosphopantetheine binding"/>
    <property type="evidence" value="ECO:0007669"/>
    <property type="project" value="InterPro"/>
</dbReference>
<dbReference type="SUPFAM" id="SSF51206">
    <property type="entry name" value="cAMP-binding domain-like"/>
    <property type="match status" value="1"/>
</dbReference>
<keyword evidence="13" id="KW-0012">Acyltransferase</keyword>
<dbReference type="GO" id="GO:0005524">
    <property type="term" value="F:ATP binding"/>
    <property type="evidence" value="ECO:0007669"/>
    <property type="project" value="UniProtKB-KW"/>
</dbReference>
<dbReference type="SUPFAM" id="SSF52151">
    <property type="entry name" value="FabD/lysophospholipase-like"/>
    <property type="match status" value="1"/>
</dbReference>
<dbReference type="SMART" id="SM01294">
    <property type="entry name" value="PKS_PP_betabranch"/>
    <property type="match status" value="1"/>
</dbReference>